<feature type="region of interest" description="Disordered" evidence="7">
    <location>
        <begin position="207"/>
        <end position="245"/>
    </location>
</feature>
<dbReference type="EMBL" id="JAGDFM010000146">
    <property type="protein sequence ID" value="KAG7384501.1"/>
    <property type="molecule type" value="Genomic_DNA"/>
</dbReference>
<proteinExistence type="inferred from homology"/>
<dbReference type="PANTHER" id="PTHR11923:SF51">
    <property type="entry name" value="LYSOSOME MEMBRANE PROTEIN 2"/>
    <property type="match status" value="1"/>
</dbReference>
<organism evidence="9 10">
    <name type="scientific">Phytophthora pseudosyringae</name>
    <dbReference type="NCBI Taxonomy" id="221518"/>
    <lineage>
        <taxon>Eukaryota</taxon>
        <taxon>Sar</taxon>
        <taxon>Stramenopiles</taxon>
        <taxon>Oomycota</taxon>
        <taxon>Peronosporomycetes</taxon>
        <taxon>Peronosporales</taxon>
        <taxon>Peronosporaceae</taxon>
        <taxon>Phytophthora</taxon>
    </lineage>
</organism>
<dbReference type="AlphaFoldDB" id="A0A8T1VTI8"/>
<evidence type="ECO:0000256" key="2">
    <source>
        <dbReference type="ARBA" id="ARBA00010532"/>
    </source>
</evidence>
<dbReference type="Proteomes" id="UP000694044">
    <property type="component" value="Unassembled WGS sequence"/>
</dbReference>
<keyword evidence="5 8" id="KW-0472">Membrane</keyword>
<protein>
    <submittedName>
        <fullName evidence="9">Uncharacterized protein</fullName>
    </submittedName>
</protein>
<feature type="compositionally biased region" description="Low complexity" evidence="7">
    <location>
        <begin position="181"/>
        <end position="192"/>
    </location>
</feature>
<dbReference type="GO" id="GO:0005737">
    <property type="term" value="C:cytoplasm"/>
    <property type="evidence" value="ECO:0007669"/>
    <property type="project" value="TreeGrafter"/>
</dbReference>
<keyword evidence="6" id="KW-0325">Glycoprotein</keyword>
<dbReference type="OrthoDB" id="514335at2759"/>
<keyword evidence="10" id="KW-1185">Reference proteome</keyword>
<evidence type="ECO:0000256" key="3">
    <source>
        <dbReference type="ARBA" id="ARBA00022692"/>
    </source>
</evidence>
<evidence type="ECO:0000256" key="1">
    <source>
        <dbReference type="ARBA" id="ARBA00004370"/>
    </source>
</evidence>
<evidence type="ECO:0000256" key="4">
    <source>
        <dbReference type="ARBA" id="ARBA00022989"/>
    </source>
</evidence>
<feature type="transmembrane region" description="Helical" evidence="8">
    <location>
        <begin position="273"/>
        <end position="295"/>
    </location>
</feature>
<dbReference type="Pfam" id="PF01130">
    <property type="entry name" value="CD36"/>
    <property type="match status" value="2"/>
</dbReference>
<keyword evidence="4 8" id="KW-1133">Transmembrane helix</keyword>
<evidence type="ECO:0000313" key="10">
    <source>
        <dbReference type="Proteomes" id="UP000694044"/>
    </source>
</evidence>
<comment type="similarity">
    <text evidence="2">Belongs to the CD36 family.</text>
</comment>
<keyword evidence="3 8" id="KW-0812">Transmembrane</keyword>
<evidence type="ECO:0000313" key="9">
    <source>
        <dbReference type="EMBL" id="KAG7384501.1"/>
    </source>
</evidence>
<feature type="compositionally biased region" description="Pro residues" evidence="7">
    <location>
        <begin position="213"/>
        <end position="224"/>
    </location>
</feature>
<dbReference type="PANTHER" id="PTHR11923">
    <property type="entry name" value="SCAVENGER RECEPTOR CLASS B TYPE-1 SR-B1"/>
    <property type="match status" value="1"/>
</dbReference>
<gene>
    <name evidence="9" type="ORF">PHYPSEUDO_002553</name>
</gene>
<evidence type="ECO:0000256" key="8">
    <source>
        <dbReference type="SAM" id="Phobius"/>
    </source>
</evidence>
<reference evidence="9" key="1">
    <citation type="submission" date="2021-02" db="EMBL/GenBank/DDBJ databases">
        <authorList>
            <person name="Palmer J.M."/>
        </authorList>
    </citation>
    <scope>NUCLEOTIDE SEQUENCE</scope>
    <source>
        <strain evidence="9">SCRP734</strain>
    </source>
</reference>
<feature type="region of interest" description="Disordered" evidence="7">
    <location>
        <begin position="88"/>
        <end position="108"/>
    </location>
</feature>
<dbReference type="GO" id="GO:0005044">
    <property type="term" value="F:scavenger receptor activity"/>
    <property type="evidence" value="ECO:0007669"/>
    <property type="project" value="TreeGrafter"/>
</dbReference>
<evidence type="ECO:0000256" key="7">
    <source>
        <dbReference type="SAM" id="MobiDB-lite"/>
    </source>
</evidence>
<sequence length="957" mass="102549">MADCLECILGGLDLDCDFDLCECERCDDLCDTLADCDAGDCVDSCTCSGSCCDLLAQPEEGYASMNTRGATGVSGVVPVAPVAIQNTLRQPKSAKPHSFNQDKAASDLPGRGEGIHRGVEADVANFKQCLHDKPMDAPALLTRLRTYQISMELRDAFCSMLDDPRLRGDSRHLRRSHRLPHTSSSSGRPPSACSLRRIVNAAGHARVESPLANSPPPSFIPPLPTLDQAMATESPKSPSNVDFEKFDKASPRVNPKVEDIEPPKRRRCCSQKVWAVTLLVVGFLTTILGILYGTAMPAYVNSAMEDQVVSCSDADVAKATYLDPYGDCDDCSPYYVSVYMLNATNAQDYLATNAKLRVQEMGPYVYRRREIKLDVTLSDDASVVTYKTYTYHTYEAGRSCDGCAESDEIVSFDTGYFSAIAATGGEFALLATIAAQSFALNATATEIQATVTEYGEQMMRWMNGLNSLDPEAMQTVTNNSAVLNFLSSGPEGIADLDLSRFAYNGLFAKRTASQWALGYPSMLAGLLLGANYIKTCETSMNAACASCTGTDCLAIAATCSQCTKGAALMAVNNVTCGIIESIYAAEHGETEAATFAATTCGLCESVGLCAAPLPGIVEISGLDYSQAAPDASTLTEYKKRTGCDDLTKIGTYVEYNGFTAAPVWADLGERRNPTLAELSAFTSYANCESPVANITCFEVSGTDGAALKPGGVTIHGMAKHTTTNSFNSYTGATKMYVAISSTDTEVDFNGVSLHRFGTPSDTFDYTDKNTNLGTGVPVDGLQQLSFVTGFLTYMSGPFFIYGNTSLLEAVEMTNTDGTVMTADSMYTSGGLVESFHSAYGTFVDIESGTGQTMSARKRSQISYAVAASSVVANASMSDLVWPTLPTEVVLPTYWVQEAGEAKDSVLDTFKSTLTLVKTFLPGLIVLLLVGVAEVGGGLFLWRRHRQKLEMLRYGSVI</sequence>
<evidence type="ECO:0000256" key="6">
    <source>
        <dbReference type="ARBA" id="ARBA00023180"/>
    </source>
</evidence>
<name>A0A8T1VTI8_9STRA</name>
<dbReference type="GO" id="GO:0016020">
    <property type="term" value="C:membrane"/>
    <property type="evidence" value="ECO:0007669"/>
    <property type="project" value="UniProtKB-SubCell"/>
</dbReference>
<comment type="subcellular location">
    <subcellularLocation>
        <location evidence="1">Membrane</location>
    </subcellularLocation>
</comment>
<feature type="transmembrane region" description="Helical" evidence="8">
    <location>
        <begin position="919"/>
        <end position="941"/>
    </location>
</feature>
<accession>A0A8T1VTI8</accession>
<comment type="caution">
    <text evidence="9">The sequence shown here is derived from an EMBL/GenBank/DDBJ whole genome shotgun (WGS) entry which is preliminary data.</text>
</comment>
<evidence type="ECO:0000256" key="5">
    <source>
        <dbReference type="ARBA" id="ARBA00023136"/>
    </source>
</evidence>
<feature type="region of interest" description="Disordered" evidence="7">
    <location>
        <begin position="167"/>
        <end position="192"/>
    </location>
</feature>
<dbReference type="InterPro" id="IPR002159">
    <property type="entry name" value="CD36_fam"/>
</dbReference>